<reference evidence="10 11" key="1">
    <citation type="submission" date="2017-07" db="EMBL/GenBank/DDBJ databases">
        <title>Draft Genome Sequences of Select Purple Nonsulfur Bacteria.</title>
        <authorList>
            <person name="Lasarre B."/>
            <person name="Mckinlay J.B."/>
        </authorList>
    </citation>
    <scope>NUCLEOTIDE SEQUENCE [LARGE SCALE GENOMIC DNA]</scope>
    <source>
        <strain evidence="10 11">DSM 11907</strain>
    </source>
</reference>
<keyword evidence="6 9" id="KW-1133">Transmembrane helix</keyword>
<dbReference type="AlphaFoldDB" id="A0A327KK38"/>
<evidence type="ECO:0000256" key="3">
    <source>
        <dbReference type="ARBA" id="ARBA00022475"/>
    </source>
</evidence>
<dbReference type="CDD" id="cd06582">
    <property type="entry name" value="TM_PBP1_LivH_like"/>
    <property type="match status" value="1"/>
</dbReference>
<feature type="transmembrane region" description="Helical" evidence="9">
    <location>
        <begin position="274"/>
        <end position="294"/>
    </location>
</feature>
<evidence type="ECO:0000256" key="4">
    <source>
        <dbReference type="ARBA" id="ARBA00022692"/>
    </source>
</evidence>
<sequence length="305" mass="31631">MTVRVSCEQTEDCSVLLVDILLSGLILGGMYALVAMGLTLQYGVARILNLAYGEVMVAAAFLAYVLFTGAAIVPLVGLVVVLPLAFAANWLVYRVMLVPLVRRAKNRAALETDSILATFGLLFVLQGIAFVIFGGQYYGYAFLSTPVSLFGATVAVNRLVALGFAAVLAIGLYLLLTRTRTGTAIRAVAVDPTAARLVAIDVDRIAALAFAAGGALCAAGGVLVSMFLTFNAAMGVLFTMKALIVVIMGGVGNLLGALAAGLLLGLIETAVARLVDPGLTLAANYALFLAVLLVRPTGLFGKVAR</sequence>
<proteinExistence type="inferred from homology"/>
<keyword evidence="7 9" id="KW-0472">Membrane</keyword>
<feature type="transmembrane region" description="Helical" evidence="9">
    <location>
        <begin position="205"/>
        <end position="230"/>
    </location>
</feature>
<keyword evidence="4 9" id="KW-0812">Transmembrane</keyword>
<dbReference type="GO" id="GO:0005886">
    <property type="term" value="C:plasma membrane"/>
    <property type="evidence" value="ECO:0007669"/>
    <property type="project" value="UniProtKB-SubCell"/>
</dbReference>
<dbReference type="PANTHER" id="PTHR11795:SF445">
    <property type="entry name" value="AMINO ACID ABC TRANSPORTER PERMEASE PROTEIN"/>
    <property type="match status" value="1"/>
</dbReference>
<evidence type="ECO:0000256" key="5">
    <source>
        <dbReference type="ARBA" id="ARBA00022970"/>
    </source>
</evidence>
<evidence type="ECO:0000256" key="8">
    <source>
        <dbReference type="ARBA" id="ARBA00037998"/>
    </source>
</evidence>
<dbReference type="Pfam" id="PF02653">
    <property type="entry name" value="BPD_transp_2"/>
    <property type="match status" value="1"/>
</dbReference>
<name>A0A327KK38_9BRAD</name>
<keyword evidence="2" id="KW-0813">Transport</keyword>
<evidence type="ECO:0000256" key="9">
    <source>
        <dbReference type="SAM" id="Phobius"/>
    </source>
</evidence>
<comment type="caution">
    <text evidence="10">The sequence shown here is derived from an EMBL/GenBank/DDBJ whole genome shotgun (WGS) entry which is preliminary data.</text>
</comment>
<feature type="transmembrane region" description="Helical" evidence="9">
    <location>
        <begin position="242"/>
        <end position="267"/>
    </location>
</feature>
<dbReference type="InterPro" id="IPR052157">
    <property type="entry name" value="BCAA_transport_permease"/>
</dbReference>
<accession>A0A327KK38</accession>
<evidence type="ECO:0000256" key="1">
    <source>
        <dbReference type="ARBA" id="ARBA00004651"/>
    </source>
</evidence>
<comment type="similarity">
    <text evidence="8">Belongs to the binding-protein-dependent transport system permease family. LivHM subfamily.</text>
</comment>
<dbReference type="GO" id="GO:0022857">
    <property type="term" value="F:transmembrane transporter activity"/>
    <property type="evidence" value="ECO:0007669"/>
    <property type="project" value="InterPro"/>
</dbReference>
<feature type="transmembrane region" description="Helical" evidence="9">
    <location>
        <begin position="155"/>
        <end position="176"/>
    </location>
</feature>
<evidence type="ECO:0000313" key="11">
    <source>
        <dbReference type="Proteomes" id="UP000248863"/>
    </source>
</evidence>
<protein>
    <submittedName>
        <fullName evidence="10">Branched-chain amino acid ABC transporter permease</fullName>
    </submittedName>
</protein>
<gene>
    <name evidence="10" type="ORF">CH338_10325</name>
</gene>
<dbReference type="PANTHER" id="PTHR11795">
    <property type="entry name" value="BRANCHED-CHAIN AMINO ACID TRANSPORT SYSTEM PERMEASE PROTEIN LIVH"/>
    <property type="match status" value="1"/>
</dbReference>
<dbReference type="InterPro" id="IPR001851">
    <property type="entry name" value="ABC_transp_permease"/>
</dbReference>
<keyword evidence="5" id="KW-0029">Amino-acid transport</keyword>
<organism evidence="10 11">
    <name type="scientific">Rhodoplanes elegans</name>
    <dbReference type="NCBI Taxonomy" id="29408"/>
    <lineage>
        <taxon>Bacteria</taxon>
        <taxon>Pseudomonadati</taxon>
        <taxon>Pseudomonadota</taxon>
        <taxon>Alphaproteobacteria</taxon>
        <taxon>Hyphomicrobiales</taxon>
        <taxon>Nitrobacteraceae</taxon>
        <taxon>Rhodoplanes</taxon>
    </lineage>
</organism>
<evidence type="ECO:0000256" key="6">
    <source>
        <dbReference type="ARBA" id="ARBA00022989"/>
    </source>
</evidence>
<evidence type="ECO:0000256" key="7">
    <source>
        <dbReference type="ARBA" id="ARBA00023136"/>
    </source>
</evidence>
<dbReference type="GO" id="GO:0006865">
    <property type="term" value="P:amino acid transport"/>
    <property type="evidence" value="ECO:0007669"/>
    <property type="project" value="UniProtKB-KW"/>
</dbReference>
<keyword evidence="11" id="KW-1185">Reference proteome</keyword>
<dbReference type="Proteomes" id="UP000248863">
    <property type="component" value="Unassembled WGS sequence"/>
</dbReference>
<evidence type="ECO:0000256" key="2">
    <source>
        <dbReference type="ARBA" id="ARBA00022448"/>
    </source>
</evidence>
<evidence type="ECO:0000313" key="10">
    <source>
        <dbReference type="EMBL" id="RAI39170.1"/>
    </source>
</evidence>
<dbReference type="OrthoDB" id="9807115at2"/>
<dbReference type="EMBL" id="NPEU01000087">
    <property type="protein sequence ID" value="RAI39170.1"/>
    <property type="molecule type" value="Genomic_DNA"/>
</dbReference>
<feature type="transmembrane region" description="Helical" evidence="9">
    <location>
        <begin position="72"/>
        <end position="93"/>
    </location>
</feature>
<comment type="subcellular location">
    <subcellularLocation>
        <location evidence="1">Cell membrane</location>
        <topology evidence="1">Multi-pass membrane protein</topology>
    </subcellularLocation>
</comment>
<feature type="transmembrane region" description="Helical" evidence="9">
    <location>
        <begin position="20"/>
        <end position="40"/>
    </location>
</feature>
<feature type="transmembrane region" description="Helical" evidence="9">
    <location>
        <begin position="47"/>
        <end position="66"/>
    </location>
</feature>
<feature type="transmembrane region" description="Helical" evidence="9">
    <location>
        <begin position="114"/>
        <end position="135"/>
    </location>
</feature>
<keyword evidence="3" id="KW-1003">Cell membrane</keyword>